<dbReference type="HOGENOM" id="CLU_054508_1_0_5"/>
<feature type="transmembrane region" description="Helical" evidence="8">
    <location>
        <begin position="113"/>
        <end position="130"/>
    </location>
</feature>
<dbReference type="Pfam" id="PF00892">
    <property type="entry name" value="EamA"/>
    <property type="match status" value="1"/>
</dbReference>
<comment type="similarity">
    <text evidence="2">Belongs to the EamA transporter family.</text>
</comment>
<evidence type="ECO:0000256" key="6">
    <source>
        <dbReference type="ARBA" id="ARBA00022989"/>
    </source>
</evidence>
<dbReference type="AlphaFoldDB" id="Q11JQ8"/>
<feature type="transmembrane region" description="Helical" evidence="8">
    <location>
        <begin position="248"/>
        <end position="270"/>
    </location>
</feature>
<dbReference type="GO" id="GO:0005886">
    <property type="term" value="C:plasma membrane"/>
    <property type="evidence" value="ECO:0007669"/>
    <property type="project" value="UniProtKB-SubCell"/>
</dbReference>
<evidence type="ECO:0000256" key="2">
    <source>
        <dbReference type="ARBA" id="ARBA00007362"/>
    </source>
</evidence>
<evidence type="ECO:0000256" key="3">
    <source>
        <dbReference type="ARBA" id="ARBA00022448"/>
    </source>
</evidence>
<keyword evidence="6 8" id="KW-1133">Transmembrane helix</keyword>
<dbReference type="NCBIfam" id="TIGR00688">
    <property type="entry name" value="rarD"/>
    <property type="match status" value="1"/>
</dbReference>
<dbReference type="InterPro" id="IPR000620">
    <property type="entry name" value="EamA_dom"/>
</dbReference>
<evidence type="ECO:0000256" key="1">
    <source>
        <dbReference type="ARBA" id="ARBA00004651"/>
    </source>
</evidence>
<protein>
    <submittedName>
        <fullName evidence="10">RarD protein, DMT superfamily transporter</fullName>
    </submittedName>
</protein>
<feature type="transmembrane region" description="Helical" evidence="8">
    <location>
        <begin position="19"/>
        <end position="40"/>
    </location>
</feature>
<feature type="domain" description="EamA" evidence="9">
    <location>
        <begin position="18"/>
        <end position="153"/>
    </location>
</feature>
<evidence type="ECO:0000256" key="7">
    <source>
        <dbReference type="ARBA" id="ARBA00023136"/>
    </source>
</evidence>
<evidence type="ECO:0000256" key="4">
    <source>
        <dbReference type="ARBA" id="ARBA00022475"/>
    </source>
</evidence>
<gene>
    <name evidence="10" type="ordered locus">Meso_0970</name>
</gene>
<evidence type="ECO:0000256" key="5">
    <source>
        <dbReference type="ARBA" id="ARBA00022692"/>
    </source>
</evidence>
<evidence type="ECO:0000256" key="8">
    <source>
        <dbReference type="SAM" id="Phobius"/>
    </source>
</evidence>
<dbReference type="EMBL" id="CP000390">
    <property type="protein sequence ID" value="ABG62367.1"/>
    <property type="molecule type" value="Genomic_DNA"/>
</dbReference>
<proteinExistence type="inferred from homology"/>
<feature type="transmembrane region" description="Helical" evidence="8">
    <location>
        <begin position="188"/>
        <end position="210"/>
    </location>
</feature>
<name>Q11JQ8_CHESB</name>
<dbReference type="STRING" id="266779.Meso_0970"/>
<keyword evidence="3" id="KW-0813">Transport</keyword>
<dbReference type="PANTHER" id="PTHR22911">
    <property type="entry name" value="ACYL-MALONYL CONDENSING ENZYME-RELATED"/>
    <property type="match status" value="1"/>
</dbReference>
<keyword evidence="5 8" id="KW-0812">Transmembrane</keyword>
<evidence type="ECO:0000313" key="10">
    <source>
        <dbReference type="EMBL" id="ABG62367.1"/>
    </source>
</evidence>
<feature type="transmembrane region" description="Helical" evidence="8">
    <location>
        <begin position="222"/>
        <end position="241"/>
    </location>
</feature>
<sequence>MTETVAVPPPSKGDSAQGFLFAFSAYFLWGLLPIFLKMVAHIPPMEVVAHRVVWSVPIAAVVLLLLGRTADVRKALRSPRTLLLAALTASLITANWGLYVWAIATDRALDTALGYYINPLVSIAMAAVFLGEKFTRLQLAAVALATAAVAVLTIESGGLPWLSLMIAMTFAVYGFLRKTLPIGPSQGFFLEVLILSVPALAYIAWLQWTGQGHFGLGQPENMVLLLACGPVTACPFLLYAFGAKALRYATIGIMQYIAPSMVFITAVFIFKEPFSRVQAFTFALIWIALALYTWPMLRGAKVKAVQ</sequence>
<dbReference type="PANTHER" id="PTHR22911:SF137">
    <property type="entry name" value="SOLUTE CARRIER FAMILY 35 MEMBER G2-RELATED"/>
    <property type="match status" value="1"/>
</dbReference>
<dbReference type="SUPFAM" id="SSF103481">
    <property type="entry name" value="Multidrug resistance efflux transporter EmrE"/>
    <property type="match status" value="2"/>
</dbReference>
<organism evidence="10">
    <name type="scientific">Chelativorans sp. (strain BNC1)</name>
    <dbReference type="NCBI Taxonomy" id="266779"/>
    <lineage>
        <taxon>Bacteria</taxon>
        <taxon>Pseudomonadati</taxon>
        <taxon>Pseudomonadota</taxon>
        <taxon>Alphaproteobacteria</taxon>
        <taxon>Hyphomicrobiales</taxon>
        <taxon>Phyllobacteriaceae</taxon>
        <taxon>Chelativorans</taxon>
    </lineage>
</organism>
<dbReference type="OrthoDB" id="369870at2"/>
<accession>Q11JQ8</accession>
<feature type="transmembrane region" description="Helical" evidence="8">
    <location>
        <begin position="52"/>
        <end position="70"/>
    </location>
</feature>
<keyword evidence="4" id="KW-1003">Cell membrane</keyword>
<reference evidence="10" key="1">
    <citation type="submission" date="2006-06" db="EMBL/GenBank/DDBJ databases">
        <title>Complete sequence of chromosome of Chelativorans sp. BNC1.</title>
        <authorList>
            <consortium name="US DOE Joint Genome Institute"/>
            <person name="Copeland A."/>
            <person name="Lucas S."/>
            <person name="Lapidus A."/>
            <person name="Barry K."/>
            <person name="Detter J.C."/>
            <person name="Glavina del Rio T."/>
            <person name="Hammon N."/>
            <person name="Israni S."/>
            <person name="Dalin E."/>
            <person name="Tice H."/>
            <person name="Pitluck S."/>
            <person name="Chertkov O."/>
            <person name="Brettin T."/>
            <person name="Bruce D."/>
            <person name="Han C."/>
            <person name="Tapia R."/>
            <person name="Gilna P."/>
            <person name="Schmutz J."/>
            <person name="Larimer F."/>
            <person name="Land M."/>
            <person name="Hauser L."/>
            <person name="Kyrpides N."/>
            <person name="Mikhailova N."/>
            <person name="Richardson P."/>
        </authorList>
    </citation>
    <scope>NUCLEOTIDE SEQUENCE</scope>
    <source>
        <strain evidence="10">BNC1</strain>
    </source>
</reference>
<dbReference type="InterPro" id="IPR037185">
    <property type="entry name" value="EmrE-like"/>
</dbReference>
<evidence type="ECO:0000259" key="9">
    <source>
        <dbReference type="Pfam" id="PF00892"/>
    </source>
</evidence>
<feature type="transmembrane region" description="Helical" evidence="8">
    <location>
        <begin position="276"/>
        <end position="294"/>
    </location>
</feature>
<comment type="subcellular location">
    <subcellularLocation>
        <location evidence="1">Cell membrane</location>
        <topology evidence="1">Multi-pass membrane protein</topology>
    </subcellularLocation>
</comment>
<dbReference type="eggNOG" id="COG2962">
    <property type="taxonomic scope" value="Bacteria"/>
</dbReference>
<feature type="transmembrane region" description="Helical" evidence="8">
    <location>
        <begin position="82"/>
        <end position="101"/>
    </location>
</feature>
<keyword evidence="7 8" id="KW-0472">Membrane</keyword>
<dbReference type="KEGG" id="mes:Meso_0970"/>
<feature type="transmembrane region" description="Helical" evidence="8">
    <location>
        <begin position="160"/>
        <end position="176"/>
    </location>
</feature>
<feature type="transmembrane region" description="Helical" evidence="8">
    <location>
        <begin position="137"/>
        <end position="154"/>
    </location>
</feature>
<dbReference type="InterPro" id="IPR004626">
    <property type="entry name" value="RarD"/>
</dbReference>